<evidence type="ECO:0000313" key="3">
    <source>
        <dbReference type="Proteomes" id="UP000053758"/>
    </source>
</evidence>
<name>A0A081CH20_PSEA2</name>
<protein>
    <submittedName>
        <fullName evidence="2">88 kDa immunoreactive mannoprotein MP88</fullName>
    </submittedName>
</protein>
<feature type="region of interest" description="Disordered" evidence="1">
    <location>
        <begin position="42"/>
        <end position="79"/>
    </location>
</feature>
<feature type="compositionally biased region" description="Basic and acidic residues" evidence="1">
    <location>
        <begin position="44"/>
        <end position="59"/>
    </location>
</feature>
<feature type="compositionally biased region" description="Polar residues" evidence="1">
    <location>
        <begin position="205"/>
        <end position="223"/>
    </location>
</feature>
<dbReference type="HOGENOM" id="CLU_036093_0_0_1"/>
<dbReference type="GeneID" id="26305000"/>
<dbReference type="EMBL" id="DF830078">
    <property type="protein sequence ID" value="GAK65966.1"/>
    <property type="molecule type" value="Genomic_DNA"/>
</dbReference>
<evidence type="ECO:0000256" key="1">
    <source>
        <dbReference type="SAM" id="MobiDB-lite"/>
    </source>
</evidence>
<feature type="region of interest" description="Disordered" evidence="1">
    <location>
        <begin position="480"/>
        <end position="531"/>
    </location>
</feature>
<keyword evidence="3" id="KW-1185">Reference proteome</keyword>
<reference evidence="2" key="1">
    <citation type="submission" date="2014-07" db="EMBL/GenBank/DDBJ databases">
        <title>Draft genome sequence of the yeast Pseudozyma antarctica JCM 10317 known as a producer of lipase B which used in a wide range of industrial applications.</title>
        <authorList>
            <person name="Morita T."/>
            <person name="Saika A."/>
            <person name="Koike H."/>
        </authorList>
    </citation>
    <scope>NUCLEOTIDE SEQUENCE</scope>
    <source>
        <strain evidence="2">JCM 10317</strain>
    </source>
</reference>
<proteinExistence type="predicted"/>
<sequence>MSQDDNSVAALSIWLRFHAADSLRAAPSGRPCCLAAPYPAAAAPRRDSNPAQSHVEKGGTARTNPSSPPPPPRGLGLAGSPRDALRVCAHLAACAPLAAGPPACTPLAPRSLRWPDVLARASPLGATRSRFPQKLGRVDAVHLVLSPSSLSLPKKSSLFFFVRMLFTKAVSSLVGAGALAAAAVHAQSVPAFTYGTASADYPGVKSTNRNGPTNPASPQLNTPINQTSVSRLASINSIDDWCTFAPPGTGQPLADVEEITVAYCTKPRNNARVIPDGTVTGAHFVKTPLYVQLMAVGDFTSIGFMAGDEGGELDPHGATNMGNPVGGNVTSNVSGEDVFYEEWMNYASSNQVCFRVCIAGSEQAPTALECQHTLDVMGCNFVMPGNYADDVFETCDGDSAYPPGLYPEANGQTSTFVQFFTGTYVAGGVTYSYTNGSPDEVTPTAAYSTPSTSNCQTTATISNGIKSLVTSKASSASSSAATAKSTSGSSGSSGSNGSSSGSSGSSASSGSSGSSSGSSGSGPGSSAAASGASQLANSASAVVLAAAVLAGAMML</sequence>
<dbReference type="AlphaFoldDB" id="A0A081CH20"/>
<dbReference type="RefSeq" id="XP_014655644.1">
    <property type="nucleotide sequence ID" value="XM_014800158.1"/>
</dbReference>
<feature type="region of interest" description="Disordered" evidence="1">
    <location>
        <begin position="203"/>
        <end position="223"/>
    </location>
</feature>
<gene>
    <name evidence="2" type="ORF">PAN0_011c4188</name>
</gene>
<organism evidence="2">
    <name type="scientific">Pseudozyma antarctica</name>
    <name type="common">Yeast</name>
    <name type="synonym">Candida antarctica</name>
    <dbReference type="NCBI Taxonomy" id="84753"/>
    <lineage>
        <taxon>Eukaryota</taxon>
        <taxon>Fungi</taxon>
        <taxon>Dikarya</taxon>
        <taxon>Basidiomycota</taxon>
        <taxon>Ustilaginomycotina</taxon>
        <taxon>Ustilaginomycetes</taxon>
        <taxon>Ustilaginales</taxon>
        <taxon>Ustilaginaceae</taxon>
        <taxon>Moesziomyces</taxon>
    </lineage>
</organism>
<dbReference type="Proteomes" id="UP000053758">
    <property type="component" value="Unassembled WGS sequence"/>
</dbReference>
<evidence type="ECO:0000313" key="2">
    <source>
        <dbReference type="EMBL" id="GAK65966.1"/>
    </source>
</evidence>
<accession>A0A081CH20</accession>